<gene>
    <name evidence="1" type="ORF">A5707_16415</name>
</gene>
<dbReference type="AlphaFoldDB" id="A0A1A2ZJZ2"/>
<sequence>MSAERGMSSDIGKLQFHTIKLNADGHPRAAVLVQDQLGPKIPDDRVHEHLHVLLGGFAAEFRSKNEDAGASVLGRKFLCEYQPNKFLG</sequence>
<proteinExistence type="predicted"/>
<reference evidence="2" key="1">
    <citation type="submission" date="2016-06" db="EMBL/GenBank/DDBJ databases">
        <authorList>
            <person name="Sutton G."/>
            <person name="Brinkac L."/>
            <person name="Sanka R."/>
            <person name="Adams M."/>
            <person name="Lau E."/>
            <person name="Sam S."/>
            <person name="Sreng N."/>
            <person name="Him V."/>
            <person name="Kerleguer A."/>
            <person name="Cheng S."/>
        </authorList>
    </citation>
    <scope>NUCLEOTIDE SEQUENCE [LARGE SCALE GENOMIC DNA]</scope>
    <source>
        <strain evidence="2">E861</strain>
    </source>
</reference>
<dbReference type="Proteomes" id="UP000093592">
    <property type="component" value="Unassembled WGS sequence"/>
</dbReference>
<evidence type="ECO:0000313" key="1">
    <source>
        <dbReference type="EMBL" id="OBI49797.1"/>
    </source>
</evidence>
<dbReference type="EMBL" id="LZKJ01000059">
    <property type="protein sequence ID" value="OBI49797.1"/>
    <property type="molecule type" value="Genomic_DNA"/>
</dbReference>
<evidence type="ECO:0000313" key="2">
    <source>
        <dbReference type="Proteomes" id="UP000093592"/>
    </source>
</evidence>
<name>A0A1A2ZJZ2_9MYCO</name>
<comment type="caution">
    <text evidence="1">The sequence shown here is derived from an EMBL/GenBank/DDBJ whole genome shotgun (WGS) entry which is preliminary data.</text>
</comment>
<accession>A0A1A2ZJZ2</accession>
<organism evidence="1 2">
    <name type="scientific">Mycobacterium kyorinense</name>
    <dbReference type="NCBI Taxonomy" id="487514"/>
    <lineage>
        <taxon>Bacteria</taxon>
        <taxon>Bacillati</taxon>
        <taxon>Actinomycetota</taxon>
        <taxon>Actinomycetes</taxon>
        <taxon>Mycobacteriales</taxon>
        <taxon>Mycobacteriaceae</taxon>
        <taxon>Mycobacterium</taxon>
    </lineage>
</organism>
<protein>
    <submittedName>
        <fullName evidence="1">Uncharacterized protein</fullName>
    </submittedName>
</protein>